<dbReference type="AlphaFoldDB" id="A0A1F6D9R9"/>
<name>A0A1F6D9R9_9BACT</name>
<dbReference type="GO" id="GO:0004803">
    <property type="term" value="F:transposase activity"/>
    <property type="evidence" value="ECO:0007669"/>
    <property type="project" value="InterPro"/>
</dbReference>
<comment type="caution">
    <text evidence="2">The sequence shown here is derived from an EMBL/GenBank/DDBJ whole genome shotgun (WGS) entry which is preliminary data.</text>
</comment>
<proteinExistence type="predicted"/>
<dbReference type="InterPro" id="IPR002686">
    <property type="entry name" value="Transposase_17"/>
</dbReference>
<dbReference type="PANTHER" id="PTHR34322">
    <property type="entry name" value="TRANSPOSASE, Y1_TNP DOMAIN-CONTAINING"/>
    <property type="match status" value="1"/>
</dbReference>
<dbReference type="GO" id="GO:0003677">
    <property type="term" value="F:DNA binding"/>
    <property type="evidence" value="ECO:0007669"/>
    <property type="project" value="InterPro"/>
</dbReference>
<dbReference type="Proteomes" id="UP000176377">
    <property type="component" value="Unassembled WGS sequence"/>
</dbReference>
<feature type="domain" description="Transposase IS200-like" evidence="1">
    <location>
        <begin position="9"/>
        <end position="126"/>
    </location>
</feature>
<dbReference type="Gene3D" id="3.30.70.1290">
    <property type="entry name" value="Transposase IS200-like"/>
    <property type="match status" value="1"/>
</dbReference>
<organism evidence="2 3">
    <name type="scientific">Candidatus Kaiserbacteria bacterium RIFCSPHIGHO2_01_FULL_56_24</name>
    <dbReference type="NCBI Taxonomy" id="1798487"/>
    <lineage>
        <taxon>Bacteria</taxon>
        <taxon>Candidatus Kaiseribacteriota</taxon>
    </lineage>
</organism>
<evidence type="ECO:0000259" key="1">
    <source>
        <dbReference type="SMART" id="SM01321"/>
    </source>
</evidence>
<dbReference type="Pfam" id="PF01797">
    <property type="entry name" value="Y1_Tnp"/>
    <property type="match status" value="1"/>
</dbReference>
<dbReference type="PANTHER" id="PTHR34322:SF2">
    <property type="entry name" value="TRANSPOSASE IS200-LIKE DOMAIN-CONTAINING PROTEIN"/>
    <property type="match status" value="1"/>
</dbReference>
<dbReference type="SMART" id="SM01321">
    <property type="entry name" value="Y1_Tnp"/>
    <property type="match status" value="1"/>
</dbReference>
<dbReference type="InterPro" id="IPR036515">
    <property type="entry name" value="Transposase_17_sf"/>
</dbReference>
<reference evidence="2 3" key="1">
    <citation type="journal article" date="2016" name="Nat. Commun.">
        <title>Thousands of microbial genomes shed light on interconnected biogeochemical processes in an aquifer system.</title>
        <authorList>
            <person name="Anantharaman K."/>
            <person name="Brown C.T."/>
            <person name="Hug L.A."/>
            <person name="Sharon I."/>
            <person name="Castelle C.J."/>
            <person name="Probst A.J."/>
            <person name="Thomas B.C."/>
            <person name="Singh A."/>
            <person name="Wilkins M.J."/>
            <person name="Karaoz U."/>
            <person name="Brodie E.L."/>
            <person name="Williams K.H."/>
            <person name="Hubbard S.S."/>
            <person name="Banfield J.F."/>
        </authorList>
    </citation>
    <scope>NUCLEOTIDE SEQUENCE [LARGE SCALE GENOMIC DNA]</scope>
</reference>
<dbReference type="GO" id="GO:0006313">
    <property type="term" value="P:DNA transposition"/>
    <property type="evidence" value="ECO:0007669"/>
    <property type="project" value="InterPro"/>
</dbReference>
<dbReference type="SUPFAM" id="SSF143422">
    <property type="entry name" value="Transposase IS200-like"/>
    <property type="match status" value="1"/>
</dbReference>
<protein>
    <recommendedName>
        <fullName evidence="1">Transposase IS200-like domain-containing protein</fullName>
    </recommendedName>
</protein>
<sequence length="223" mass="25866">MVRVARVDVGEHVYHCLNRAVGRLRIFDAPDDYELFLYLLREAKELTDMRILAYALMPNHWHLLLYPENDGDTGLFMHWLTNAHTRRVHAQTGTTGTGPLYQGRYKSFIAKTDEHLLTVLKYIERNPVRAKLSKNVESWRWGSGWLRLHGTPKQKQLLAESPVDLPRDYRTWVNTPDSEHDLDSLRESVNRGAPYGNARWVEQMVDKHKLASTIRKPGRPTGN</sequence>
<gene>
    <name evidence="2" type="ORF">A2765_03185</name>
</gene>
<evidence type="ECO:0000313" key="3">
    <source>
        <dbReference type="Proteomes" id="UP000176377"/>
    </source>
</evidence>
<accession>A0A1F6D9R9</accession>
<evidence type="ECO:0000313" key="2">
    <source>
        <dbReference type="EMBL" id="OGG58203.1"/>
    </source>
</evidence>
<dbReference type="EMBL" id="MFLA01000036">
    <property type="protein sequence ID" value="OGG58203.1"/>
    <property type="molecule type" value="Genomic_DNA"/>
</dbReference>